<feature type="signal peptide" evidence="1">
    <location>
        <begin position="1"/>
        <end position="19"/>
    </location>
</feature>
<evidence type="ECO:0000313" key="3">
    <source>
        <dbReference type="Proteomes" id="UP001409291"/>
    </source>
</evidence>
<name>A0ABV0BRW1_9SPHI</name>
<evidence type="ECO:0000256" key="1">
    <source>
        <dbReference type="SAM" id="SignalP"/>
    </source>
</evidence>
<reference evidence="2 3" key="1">
    <citation type="submission" date="2024-04" db="EMBL/GenBank/DDBJ databases">
        <title>WGS of bacteria from Torrens River.</title>
        <authorList>
            <person name="Wyrsch E.R."/>
            <person name="Drigo B."/>
        </authorList>
    </citation>
    <scope>NUCLEOTIDE SEQUENCE [LARGE SCALE GENOMIC DNA]</scope>
    <source>
        <strain evidence="2 3">TWI391</strain>
    </source>
</reference>
<evidence type="ECO:0000313" key="2">
    <source>
        <dbReference type="EMBL" id="MEN5377510.1"/>
    </source>
</evidence>
<dbReference type="EMBL" id="JBDJNQ010000003">
    <property type="protein sequence ID" value="MEN5377510.1"/>
    <property type="molecule type" value="Genomic_DNA"/>
</dbReference>
<dbReference type="Gene3D" id="2.60.40.1930">
    <property type="match status" value="1"/>
</dbReference>
<proteinExistence type="predicted"/>
<accession>A0ABV0BRW1</accession>
<comment type="caution">
    <text evidence="2">The sequence shown here is derived from an EMBL/GenBank/DDBJ whole genome shotgun (WGS) entry which is preliminary data.</text>
</comment>
<keyword evidence="1" id="KW-0732">Signal</keyword>
<protein>
    <recommendedName>
        <fullName evidence="4">MG2 domain-containing protein</fullName>
    </recommendedName>
</protein>
<feature type="chain" id="PRO_5046710178" description="MG2 domain-containing protein" evidence="1">
    <location>
        <begin position="20"/>
        <end position="785"/>
    </location>
</feature>
<keyword evidence="3" id="KW-1185">Reference proteome</keyword>
<evidence type="ECO:0008006" key="4">
    <source>
        <dbReference type="Google" id="ProtNLM"/>
    </source>
</evidence>
<gene>
    <name evidence="2" type="ORF">ABE541_09575</name>
</gene>
<organism evidence="2 3">
    <name type="scientific">Sphingobacterium kitahiroshimense</name>
    <dbReference type="NCBI Taxonomy" id="470446"/>
    <lineage>
        <taxon>Bacteria</taxon>
        <taxon>Pseudomonadati</taxon>
        <taxon>Bacteroidota</taxon>
        <taxon>Sphingobacteriia</taxon>
        <taxon>Sphingobacteriales</taxon>
        <taxon>Sphingobacteriaceae</taxon>
        <taxon>Sphingobacterium</taxon>
    </lineage>
</organism>
<dbReference type="Proteomes" id="UP001409291">
    <property type="component" value="Unassembled WGS sequence"/>
</dbReference>
<dbReference type="RefSeq" id="WP_346581175.1">
    <property type="nucleotide sequence ID" value="NZ_JBDJLH010000004.1"/>
</dbReference>
<sequence>MRHLFLFILFFAVINSNFAQQIPAIYIHTDRDFYFPGDTVWFKGYVTNNGLLSDNTLNLYLKFAEESGRVYQQSVALVSSGITASHFVVPLSYQGQELYLNAYTQLMNCPTQGCYFKKIGILQNEEMSDSTPTSTTPSVDKKYNINVYPESGILLSDMENQLIIQCYDELGYPAMAKGKLVEWEGQTLIPFETDSAGYAQILFIPVKGKKYSIDWVSDDDHKHKNSIPEIREGTKASIRANVDTTIIQLMSNMIEQQVTVIAKLGKRELFQQEFHLKKEKKITIPLQNKDLEYGILQVVVKDQGGQILSTRSHLLGQKNMVLEPIVTLERGSGEKSGNRLKIQLPNYEQSANLSVSVVAIDVPIDSATNIFTDLYLQPMTERNMIMPLTLWEKSINKDLFIQSQKWTDMICPSDGKIVKDSLFILKGQIIMNKNRWPGFYKDYKEIVRKDPKMSGASFGYQDFMASKMNYLKVDFDSEGRFNIPNLIVLDSMDTKFVQINRKLKYEPFHIKYEFFNPVIFDRPFQIPTGYQSFISSNLWKNKENIIKPNYTINPSGKRVLQTVIITRSRKQREIDRLERRFYTVGIPSNMKPDQILVPLLDSTVLKRSQILEDYLFNNIRSRKFEVYLNGRYIPQLSTDSISNIKADKYYDENISFLKEDISNFPYIKFYSTFSLAKGRPTVLIYQYSPNEVDKEIGKAVDEQTVMGYMPIKQYKAVVYENVAKKFSSGYDERLTLYWNPFVTISQEQQTAQATFFNNSKANGFCLTIQGVSDNGQLIYYRKIFK</sequence>